<dbReference type="EMBL" id="JANIIK010000042">
    <property type="protein sequence ID" value="KAJ3606180.1"/>
    <property type="molecule type" value="Genomic_DNA"/>
</dbReference>
<keyword evidence="1" id="KW-0812">Transmembrane</keyword>
<evidence type="ECO:0000313" key="2">
    <source>
        <dbReference type="EMBL" id="KAJ3606180.1"/>
    </source>
</evidence>
<name>A0A9Q0EF67_9TELE</name>
<reference evidence="2" key="1">
    <citation type="submission" date="2022-07" db="EMBL/GenBank/DDBJ databases">
        <title>Chromosome-level genome of Muraenolepis orangiensis.</title>
        <authorList>
            <person name="Kim J."/>
        </authorList>
    </citation>
    <scope>NUCLEOTIDE SEQUENCE</scope>
    <source>
        <strain evidence="2">KU_S4_2022</strain>
        <tissue evidence="2">Muscle</tissue>
    </source>
</reference>
<dbReference type="InterPro" id="IPR019172">
    <property type="entry name" value="Osteopetrosis-assoc_TM_1"/>
</dbReference>
<keyword evidence="1" id="KW-0472">Membrane</keyword>
<protein>
    <recommendedName>
        <fullName evidence="4">Osteopetrosis-associated transmembrane protein 1</fullName>
    </recommendedName>
</protein>
<sequence length="242" mass="27706">MLAAFPEDLEISEYCRSLLSIFKDQYVAYAGCLVSAARPVKVCLGCNQGYARLSEIYANISNDQTSNSSCRDSLLRSDRLMLVYRLYGNLQSIWTQAACDRCLGAEPHVLTNDTQYFMDELNQTLSCFEYQQGNQSVLCQQCKSMYESLNVLYGGMEKNRSLCIDMEDAMNVTRRLWSTTFTCISLREETVPVIAVSCFMLFLPIVFYLSSYLHSEQRKLKLIHPKRAKSNNSLMHIQDKFS</sequence>
<comment type="caution">
    <text evidence="2">The sequence shown here is derived from an EMBL/GenBank/DDBJ whole genome shotgun (WGS) entry which is preliminary data.</text>
</comment>
<dbReference type="AlphaFoldDB" id="A0A9Q0EF67"/>
<dbReference type="GO" id="GO:0005829">
    <property type="term" value="C:cytosol"/>
    <property type="evidence" value="ECO:0007669"/>
    <property type="project" value="TreeGrafter"/>
</dbReference>
<accession>A0A9Q0EF67</accession>
<evidence type="ECO:0000256" key="1">
    <source>
        <dbReference type="SAM" id="Phobius"/>
    </source>
</evidence>
<proteinExistence type="predicted"/>
<dbReference type="OrthoDB" id="8021850at2759"/>
<dbReference type="PANTHER" id="PTHR15644">
    <property type="entry name" value="OSTEOPETROSIS ASSOCIATED TRANSMEMBRANE PROTEIN 1"/>
    <property type="match status" value="1"/>
</dbReference>
<evidence type="ECO:0000313" key="3">
    <source>
        <dbReference type="Proteomes" id="UP001148018"/>
    </source>
</evidence>
<keyword evidence="1" id="KW-1133">Transmembrane helix</keyword>
<dbReference type="Proteomes" id="UP001148018">
    <property type="component" value="Unassembled WGS sequence"/>
</dbReference>
<evidence type="ECO:0008006" key="4">
    <source>
        <dbReference type="Google" id="ProtNLM"/>
    </source>
</evidence>
<keyword evidence="3" id="KW-1185">Reference proteome</keyword>
<feature type="transmembrane region" description="Helical" evidence="1">
    <location>
        <begin position="191"/>
        <end position="213"/>
    </location>
</feature>
<dbReference type="Pfam" id="PF09777">
    <property type="entry name" value="OSTMP1"/>
    <property type="match status" value="1"/>
</dbReference>
<gene>
    <name evidence="2" type="ORF">NHX12_025701</name>
</gene>
<dbReference type="PANTHER" id="PTHR15644:SF2">
    <property type="entry name" value="OSTEOPETROSIS-ASSOCIATED TRANSMEMBRANE PROTEIN 1"/>
    <property type="match status" value="1"/>
</dbReference>
<organism evidence="2 3">
    <name type="scientific">Muraenolepis orangiensis</name>
    <name type="common">Patagonian moray cod</name>
    <dbReference type="NCBI Taxonomy" id="630683"/>
    <lineage>
        <taxon>Eukaryota</taxon>
        <taxon>Metazoa</taxon>
        <taxon>Chordata</taxon>
        <taxon>Craniata</taxon>
        <taxon>Vertebrata</taxon>
        <taxon>Euteleostomi</taxon>
        <taxon>Actinopterygii</taxon>
        <taxon>Neopterygii</taxon>
        <taxon>Teleostei</taxon>
        <taxon>Neoteleostei</taxon>
        <taxon>Acanthomorphata</taxon>
        <taxon>Zeiogadaria</taxon>
        <taxon>Gadariae</taxon>
        <taxon>Gadiformes</taxon>
        <taxon>Muraenolepidoidei</taxon>
        <taxon>Muraenolepididae</taxon>
        <taxon>Muraenolepis</taxon>
    </lineage>
</organism>